<protein>
    <recommendedName>
        <fullName evidence="3">TonB-dependent receptor plug domain-containing protein</fullName>
    </recommendedName>
</protein>
<organism evidence="1 2">
    <name type="scientific">Terrimonas ginsenosidimutans</name>
    <dbReference type="NCBI Taxonomy" id="2908004"/>
    <lineage>
        <taxon>Bacteria</taxon>
        <taxon>Pseudomonadati</taxon>
        <taxon>Bacteroidota</taxon>
        <taxon>Chitinophagia</taxon>
        <taxon>Chitinophagales</taxon>
        <taxon>Chitinophagaceae</taxon>
        <taxon>Terrimonas</taxon>
    </lineage>
</organism>
<comment type="caution">
    <text evidence="1">The sequence shown here is derived from an EMBL/GenBank/DDBJ whole genome shotgun (WGS) entry which is preliminary data.</text>
</comment>
<dbReference type="Proteomes" id="UP001165367">
    <property type="component" value="Unassembled WGS sequence"/>
</dbReference>
<evidence type="ECO:0008006" key="3">
    <source>
        <dbReference type="Google" id="ProtNLM"/>
    </source>
</evidence>
<evidence type="ECO:0000313" key="1">
    <source>
        <dbReference type="EMBL" id="MCG2614976.1"/>
    </source>
</evidence>
<reference evidence="1" key="1">
    <citation type="submission" date="2022-01" db="EMBL/GenBank/DDBJ databases">
        <authorList>
            <person name="Jo J.-H."/>
            <person name="Im W.-T."/>
        </authorList>
    </citation>
    <scope>NUCLEOTIDE SEQUENCE</scope>
    <source>
        <strain evidence="1">NA20</strain>
    </source>
</reference>
<keyword evidence="2" id="KW-1185">Reference proteome</keyword>
<accession>A0ABS9KRM8</accession>
<gene>
    <name evidence="1" type="ORF">LZZ85_11815</name>
</gene>
<dbReference type="EMBL" id="JAKLTR010000006">
    <property type="protein sequence ID" value="MCG2614976.1"/>
    <property type="molecule type" value="Genomic_DNA"/>
</dbReference>
<name>A0ABS9KRM8_9BACT</name>
<evidence type="ECO:0000313" key="2">
    <source>
        <dbReference type="Proteomes" id="UP001165367"/>
    </source>
</evidence>
<dbReference type="RefSeq" id="WP_237871889.1">
    <property type="nucleotide sequence ID" value="NZ_JAKLTR010000006.1"/>
</dbReference>
<sequence>MKKRLLIFLAFCFSWIGVFGQQKLSVIEKVVLNDTKSPIIWIDTMKTDINHLLVDTQRIDSLHLLKDSAAVRRYGADAARGILVMYPKDSVKLMRLDQFLEFQGVPSADRKLRVCVNHTLVRHPSYLIIDPAYIKTVQITRNRHWGYLDEANSGELFLNLITANYSNPVM</sequence>
<proteinExistence type="predicted"/>